<dbReference type="OrthoDB" id="7848262at2759"/>
<dbReference type="InterPro" id="IPR050247">
    <property type="entry name" value="Met_Aminopeptidase_Type2"/>
</dbReference>
<dbReference type="InterPro" id="IPR036005">
    <property type="entry name" value="Creatinase/aminopeptidase-like"/>
</dbReference>
<reference evidence="4" key="2">
    <citation type="submission" date="2020-11" db="EMBL/GenBank/DDBJ databases">
        <authorList>
            <consortium name="DOE Joint Genome Institute"/>
            <person name="Kuo A."/>
            <person name="Miyauchi S."/>
            <person name="Kiss E."/>
            <person name="Drula E."/>
            <person name="Kohler A."/>
            <person name="Sanchez-Garcia M."/>
            <person name="Andreopoulos B."/>
            <person name="Barry K.W."/>
            <person name="Bonito G."/>
            <person name="Buee M."/>
            <person name="Carver A."/>
            <person name="Chen C."/>
            <person name="Cichocki N."/>
            <person name="Clum A."/>
            <person name="Culley D."/>
            <person name="Crous P.W."/>
            <person name="Fauchery L."/>
            <person name="Girlanda M."/>
            <person name="Hayes R."/>
            <person name="Keri Z."/>
            <person name="Labutti K."/>
            <person name="Lipzen A."/>
            <person name="Lombard V."/>
            <person name="Magnuson J."/>
            <person name="Maillard F."/>
            <person name="Morin E."/>
            <person name="Murat C."/>
            <person name="Nolan M."/>
            <person name="Ohm R."/>
            <person name="Pangilinan J."/>
            <person name="Pereira M."/>
            <person name="Perotto S."/>
            <person name="Peter M."/>
            <person name="Riley R."/>
            <person name="Sitrit Y."/>
            <person name="Stielow B."/>
            <person name="Szollosi G."/>
            <person name="Zifcakova L."/>
            <person name="Stursova M."/>
            <person name="Spatafora J.W."/>
            <person name="Tedersoo L."/>
            <person name="Vaario L.-M."/>
            <person name="Yamada A."/>
            <person name="Yan M."/>
            <person name="Wang P."/>
            <person name="Xu J."/>
            <person name="Bruns T."/>
            <person name="Baldrian P."/>
            <person name="Vilgalys R."/>
            <person name="Henrissat B."/>
            <person name="Grigoriev I.V."/>
            <person name="Hibbett D."/>
            <person name="Nagy L.G."/>
            <person name="Martin F.M."/>
        </authorList>
    </citation>
    <scope>NUCLEOTIDE SEQUENCE</scope>
    <source>
        <strain evidence="4">UH-Tt-Lm1</strain>
    </source>
</reference>
<keyword evidence="5" id="KW-1185">Reference proteome</keyword>
<evidence type="ECO:0000313" key="4">
    <source>
        <dbReference type="EMBL" id="KAF9787075.1"/>
    </source>
</evidence>
<dbReference type="Proteomes" id="UP000736335">
    <property type="component" value="Unassembled WGS sequence"/>
</dbReference>
<evidence type="ECO:0000256" key="1">
    <source>
        <dbReference type="ARBA" id="ARBA00022438"/>
    </source>
</evidence>
<proteinExistence type="predicted"/>
<dbReference type="GO" id="GO:0005737">
    <property type="term" value="C:cytoplasm"/>
    <property type="evidence" value="ECO:0007669"/>
    <property type="project" value="TreeGrafter"/>
</dbReference>
<dbReference type="AlphaFoldDB" id="A0A9P6HJ57"/>
<keyword evidence="1" id="KW-0031">Aminopeptidase</keyword>
<dbReference type="EMBL" id="WIUZ02000005">
    <property type="protein sequence ID" value="KAF9787075.1"/>
    <property type="molecule type" value="Genomic_DNA"/>
</dbReference>
<keyword evidence="3" id="KW-0378">Hydrolase</keyword>
<keyword evidence="2" id="KW-0645">Protease</keyword>
<reference evidence="4" key="1">
    <citation type="journal article" date="2020" name="Nat. Commun.">
        <title>Large-scale genome sequencing of mycorrhizal fungi provides insights into the early evolution of symbiotic traits.</title>
        <authorList>
            <person name="Miyauchi S."/>
            <person name="Kiss E."/>
            <person name="Kuo A."/>
            <person name="Drula E."/>
            <person name="Kohler A."/>
            <person name="Sanchez-Garcia M."/>
            <person name="Morin E."/>
            <person name="Andreopoulos B."/>
            <person name="Barry K.W."/>
            <person name="Bonito G."/>
            <person name="Buee M."/>
            <person name="Carver A."/>
            <person name="Chen C."/>
            <person name="Cichocki N."/>
            <person name="Clum A."/>
            <person name="Culley D."/>
            <person name="Crous P.W."/>
            <person name="Fauchery L."/>
            <person name="Girlanda M."/>
            <person name="Hayes R.D."/>
            <person name="Keri Z."/>
            <person name="LaButti K."/>
            <person name="Lipzen A."/>
            <person name="Lombard V."/>
            <person name="Magnuson J."/>
            <person name="Maillard F."/>
            <person name="Murat C."/>
            <person name="Nolan M."/>
            <person name="Ohm R.A."/>
            <person name="Pangilinan J."/>
            <person name="Pereira M.F."/>
            <person name="Perotto S."/>
            <person name="Peter M."/>
            <person name="Pfister S."/>
            <person name="Riley R."/>
            <person name="Sitrit Y."/>
            <person name="Stielow J.B."/>
            <person name="Szollosi G."/>
            <person name="Zifcakova L."/>
            <person name="Stursova M."/>
            <person name="Spatafora J.W."/>
            <person name="Tedersoo L."/>
            <person name="Vaario L.M."/>
            <person name="Yamada A."/>
            <person name="Yan M."/>
            <person name="Wang P."/>
            <person name="Xu J."/>
            <person name="Bruns T."/>
            <person name="Baldrian P."/>
            <person name="Vilgalys R."/>
            <person name="Dunand C."/>
            <person name="Henrissat B."/>
            <person name="Grigoriev I.V."/>
            <person name="Hibbett D."/>
            <person name="Nagy L.G."/>
            <person name="Martin F.M."/>
        </authorList>
    </citation>
    <scope>NUCLEOTIDE SEQUENCE</scope>
    <source>
        <strain evidence="4">UH-Tt-Lm1</strain>
    </source>
</reference>
<dbReference type="SUPFAM" id="SSF55920">
    <property type="entry name" value="Creatinase/aminopeptidase"/>
    <property type="match status" value="1"/>
</dbReference>
<dbReference type="GO" id="GO:0006508">
    <property type="term" value="P:proteolysis"/>
    <property type="evidence" value="ECO:0007669"/>
    <property type="project" value="UniProtKB-KW"/>
</dbReference>
<comment type="caution">
    <text evidence="4">The sequence shown here is derived from an EMBL/GenBank/DDBJ whole genome shotgun (WGS) entry which is preliminary data.</text>
</comment>
<dbReference type="PANTHER" id="PTHR45777">
    <property type="entry name" value="METHIONINE AMINOPEPTIDASE 2"/>
    <property type="match status" value="1"/>
</dbReference>
<dbReference type="GO" id="GO:0004177">
    <property type="term" value="F:aminopeptidase activity"/>
    <property type="evidence" value="ECO:0007669"/>
    <property type="project" value="UniProtKB-KW"/>
</dbReference>
<organism evidence="4 5">
    <name type="scientific">Thelephora terrestris</name>
    <dbReference type="NCBI Taxonomy" id="56493"/>
    <lineage>
        <taxon>Eukaryota</taxon>
        <taxon>Fungi</taxon>
        <taxon>Dikarya</taxon>
        <taxon>Basidiomycota</taxon>
        <taxon>Agaricomycotina</taxon>
        <taxon>Agaricomycetes</taxon>
        <taxon>Thelephorales</taxon>
        <taxon>Thelephoraceae</taxon>
        <taxon>Thelephora</taxon>
    </lineage>
</organism>
<dbReference type="GO" id="GO:0008235">
    <property type="term" value="F:metalloexopeptidase activity"/>
    <property type="evidence" value="ECO:0007669"/>
    <property type="project" value="TreeGrafter"/>
</dbReference>
<evidence type="ECO:0008006" key="6">
    <source>
        <dbReference type="Google" id="ProtNLM"/>
    </source>
</evidence>
<gene>
    <name evidence="4" type="ORF">BJ322DRAFT_700083</name>
</gene>
<evidence type="ECO:0000313" key="5">
    <source>
        <dbReference type="Proteomes" id="UP000736335"/>
    </source>
</evidence>
<accession>A0A9P6HJ57</accession>
<protein>
    <recommendedName>
        <fullName evidence="6">Methionine aminopeptidase</fullName>
    </recommendedName>
</protein>
<dbReference type="PANTHER" id="PTHR45777:SF2">
    <property type="entry name" value="METHIONINE AMINOPEPTIDASE 2"/>
    <property type="match status" value="1"/>
</dbReference>
<sequence length="91" mass="10136">MNTISKELTFCRRYLDRVGVPKCRFSVTLFLSAVMLRQSSDLSVRKVELLSGQPRSGSGVPTADGAMSAQFEHTILLRPTVREVVSRGDDY</sequence>
<name>A0A9P6HJ57_9AGAM</name>
<evidence type="ECO:0000256" key="2">
    <source>
        <dbReference type="ARBA" id="ARBA00022670"/>
    </source>
</evidence>
<evidence type="ECO:0000256" key="3">
    <source>
        <dbReference type="ARBA" id="ARBA00022801"/>
    </source>
</evidence>